<sequence>MPSTTFIHTSDLQIGMTLWFLAGEAQARFSAARVAAIDKLGQLARETGAEFIVVAGDVFEHNALNRQTTGRAREALERLPVPVYLLPGNHDPLVADSVFFHALDGNSRGGATEESGVRVLDSTEPVQVADGVEVVGAPYMSKRVNRDLVAEAIEPLEPTDDIRIVVGHGQVESRSSDPAPDLIDLAGVERAIADRRVDYLALGDTHSTTDLSSTGAVWFSGAPETTDYHELPAGGGENDSGNALVVTVNKAAGASTPATVEVEKHAIGEWTFDAIDMDVNTAADVEKFVETLRAYPDKDRTAVKYSLRGTVSLTEQAELERALEELEPIFASLRPRERLHDLHLAPNSDELADLDVAGYAADALTELVADLETDPTARDAANLLFRLSSQGGK</sequence>
<dbReference type="Pfam" id="PF00149">
    <property type="entry name" value="Metallophos"/>
    <property type="match status" value="1"/>
</dbReference>
<keyword evidence="3" id="KW-0540">Nuclease</keyword>
<dbReference type="Proteomes" id="UP001220064">
    <property type="component" value="Chromosome"/>
</dbReference>
<dbReference type="PANTHER" id="PTHR30337">
    <property type="entry name" value="COMPONENT OF ATP-DEPENDENT DSDNA EXONUCLEASE"/>
    <property type="match status" value="1"/>
</dbReference>
<dbReference type="InterPro" id="IPR050535">
    <property type="entry name" value="DNA_Repair-Maintenance_Comp"/>
</dbReference>
<dbReference type="InterPro" id="IPR014577">
    <property type="entry name" value="UCP033093_metalloPase"/>
</dbReference>
<proteinExistence type="inferred from homology"/>
<feature type="domain" description="Calcineurin-like phosphoesterase" evidence="6">
    <location>
        <begin position="5"/>
        <end position="207"/>
    </location>
</feature>
<evidence type="ECO:0000313" key="8">
    <source>
        <dbReference type="Proteomes" id="UP001220064"/>
    </source>
</evidence>
<evidence type="ECO:0000256" key="5">
    <source>
        <dbReference type="ARBA" id="ARBA00022839"/>
    </source>
</evidence>
<evidence type="ECO:0000256" key="2">
    <source>
        <dbReference type="ARBA" id="ARBA00013365"/>
    </source>
</evidence>
<dbReference type="InterPro" id="IPR029052">
    <property type="entry name" value="Metallo-depent_PP-like"/>
</dbReference>
<comment type="similarity">
    <text evidence="1">Belongs to the SbcD family.</text>
</comment>
<dbReference type="Gene3D" id="3.60.21.10">
    <property type="match status" value="1"/>
</dbReference>
<evidence type="ECO:0000256" key="4">
    <source>
        <dbReference type="ARBA" id="ARBA00022801"/>
    </source>
</evidence>
<keyword evidence="4" id="KW-0378">Hydrolase</keyword>
<gene>
    <name evidence="7" type="ORF">CMASS_04250</name>
</gene>
<reference evidence="7 8" key="1">
    <citation type="submission" date="2020-10" db="EMBL/GenBank/DDBJ databases">
        <title>Complete genome sequence of Corynebacterium massiliense DSM 45435, type strain of Corynebacterium massiliense.</title>
        <authorList>
            <person name="Busche T."/>
            <person name="Kalinowski J."/>
            <person name="Ruckert C."/>
        </authorList>
    </citation>
    <scope>NUCLEOTIDE SEQUENCE [LARGE SCALE GENOMIC DNA]</scope>
    <source>
        <strain evidence="7 8">DSM 45435</strain>
    </source>
</reference>
<evidence type="ECO:0000256" key="1">
    <source>
        <dbReference type="ARBA" id="ARBA00010555"/>
    </source>
</evidence>
<keyword evidence="5" id="KW-0269">Exonuclease</keyword>
<dbReference type="InterPro" id="IPR004843">
    <property type="entry name" value="Calcineurin-like_PHP"/>
</dbReference>
<dbReference type="SUPFAM" id="SSF56300">
    <property type="entry name" value="Metallo-dependent phosphatases"/>
    <property type="match status" value="1"/>
</dbReference>
<protein>
    <recommendedName>
        <fullName evidence="2">Nuclease SbcCD subunit D</fullName>
    </recommendedName>
</protein>
<name>A0ABY7U6G9_9CORY</name>
<dbReference type="InterPro" id="IPR041796">
    <property type="entry name" value="Mre11_N"/>
</dbReference>
<dbReference type="EMBL" id="CP063189">
    <property type="protein sequence ID" value="WCZ32301.1"/>
    <property type="molecule type" value="Genomic_DNA"/>
</dbReference>
<evidence type="ECO:0000313" key="7">
    <source>
        <dbReference type="EMBL" id="WCZ32301.1"/>
    </source>
</evidence>
<evidence type="ECO:0000259" key="6">
    <source>
        <dbReference type="Pfam" id="PF00149"/>
    </source>
</evidence>
<dbReference type="PIRSF" id="PIRSF033093">
    <property type="entry name" value="UCP_ML1119"/>
    <property type="match status" value="1"/>
</dbReference>
<dbReference type="PANTHER" id="PTHR30337:SF0">
    <property type="entry name" value="NUCLEASE SBCCD SUBUNIT D"/>
    <property type="match status" value="1"/>
</dbReference>
<accession>A0ABY7U6G9</accession>
<evidence type="ECO:0000256" key="3">
    <source>
        <dbReference type="ARBA" id="ARBA00022722"/>
    </source>
</evidence>
<dbReference type="RefSeq" id="WP_022862503.1">
    <property type="nucleotide sequence ID" value="NZ_ATVG01000002.1"/>
</dbReference>
<dbReference type="CDD" id="cd00840">
    <property type="entry name" value="MPP_Mre11_N"/>
    <property type="match status" value="1"/>
</dbReference>
<keyword evidence="8" id="KW-1185">Reference proteome</keyword>
<organism evidence="7 8">
    <name type="scientific">Corynebacterium massiliense DSM 45435</name>
    <dbReference type="NCBI Taxonomy" id="1121364"/>
    <lineage>
        <taxon>Bacteria</taxon>
        <taxon>Bacillati</taxon>
        <taxon>Actinomycetota</taxon>
        <taxon>Actinomycetes</taxon>
        <taxon>Mycobacteriales</taxon>
        <taxon>Corynebacteriaceae</taxon>
        <taxon>Corynebacterium</taxon>
    </lineage>
</organism>